<dbReference type="Proteomes" id="UP000256748">
    <property type="component" value="Unassembled WGS sequence"/>
</dbReference>
<dbReference type="InterPro" id="IPR036188">
    <property type="entry name" value="FAD/NAD-bd_sf"/>
</dbReference>
<feature type="domain" description="Amine oxidase" evidence="2">
    <location>
        <begin position="104"/>
        <end position="361"/>
    </location>
</feature>
<dbReference type="Pfam" id="PF01593">
    <property type="entry name" value="Amino_oxidase"/>
    <property type="match status" value="2"/>
</dbReference>
<evidence type="ECO:0000313" key="3">
    <source>
        <dbReference type="EMBL" id="RFB96129.1"/>
    </source>
</evidence>
<dbReference type="GO" id="GO:0016491">
    <property type="term" value="F:oxidoreductase activity"/>
    <property type="evidence" value="ECO:0007669"/>
    <property type="project" value="InterPro"/>
</dbReference>
<evidence type="ECO:0000256" key="1">
    <source>
        <dbReference type="ARBA" id="ARBA00005995"/>
    </source>
</evidence>
<dbReference type="PANTHER" id="PTHR43563">
    <property type="entry name" value="AMINE OXIDASE"/>
    <property type="match status" value="1"/>
</dbReference>
<accession>A0A3E1BQQ5</accession>
<dbReference type="SUPFAM" id="SSF54373">
    <property type="entry name" value="FAD-linked reductases, C-terminal domain"/>
    <property type="match status" value="1"/>
</dbReference>
<dbReference type="InterPro" id="IPR050703">
    <property type="entry name" value="Flavin_MAO"/>
</dbReference>
<reference evidence="3 4" key="1">
    <citation type="submission" date="2017-03" db="EMBL/GenBank/DDBJ databases">
        <title>Genome analysis of Rhizobial strains effectives or ineffectives for nitrogen fixation isolated from bean seeds.</title>
        <authorList>
            <person name="Peralta H."/>
            <person name="Aguilar-Vera A."/>
            <person name="Mora Y."/>
            <person name="Vargas-Lagunas C."/>
            <person name="Girard L."/>
            <person name="Mora J."/>
        </authorList>
    </citation>
    <scope>NUCLEOTIDE SEQUENCE [LARGE SCALE GENOMIC DNA]</scope>
    <source>
        <strain evidence="3 4">CCGM5</strain>
    </source>
</reference>
<gene>
    <name evidence="3" type="ORF">B5K10_11365</name>
</gene>
<dbReference type="EMBL" id="NAOO01000010">
    <property type="protein sequence ID" value="RFB96129.1"/>
    <property type="molecule type" value="Genomic_DNA"/>
</dbReference>
<comment type="caution">
    <text evidence="3">The sequence shown here is derived from an EMBL/GenBank/DDBJ whole genome shotgun (WGS) entry which is preliminary data.</text>
</comment>
<evidence type="ECO:0000259" key="2">
    <source>
        <dbReference type="Pfam" id="PF01593"/>
    </source>
</evidence>
<proteinExistence type="inferred from homology"/>
<dbReference type="PRINTS" id="PR00420">
    <property type="entry name" value="RNGMNOXGNASE"/>
</dbReference>
<organism evidence="3 4">
    <name type="scientific">Rhizobium leguminosarum bv. trifolii</name>
    <dbReference type="NCBI Taxonomy" id="386"/>
    <lineage>
        <taxon>Bacteria</taxon>
        <taxon>Pseudomonadati</taxon>
        <taxon>Pseudomonadota</taxon>
        <taxon>Alphaproteobacteria</taxon>
        <taxon>Hyphomicrobiales</taxon>
        <taxon>Rhizobiaceae</taxon>
        <taxon>Rhizobium/Agrobacterium group</taxon>
        <taxon>Rhizobium</taxon>
    </lineage>
</organism>
<dbReference type="RefSeq" id="WP_116273385.1">
    <property type="nucleotide sequence ID" value="NZ_KZ859521.1"/>
</dbReference>
<evidence type="ECO:0000313" key="4">
    <source>
        <dbReference type="Proteomes" id="UP000256748"/>
    </source>
</evidence>
<comment type="similarity">
    <text evidence="1">Belongs to the flavin monoamine oxidase family.</text>
</comment>
<dbReference type="AlphaFoldDB" id="A0A3E1BQQ5"/>
<dbReference type="Gene3D" id="3.50.50.60">
    <property type="entry name" value="FAD/NAD(P)-binding domain"/>
    <property type="match status" value="2"/>
</dbReference>
<feature type="domain" description="Amine oxidase" evidence="2">
    <location>
        <begin position="13"/>
        <end position="81"/>
    </location>
</feature>
<dbReference type="PANTHER" id="PTHR43563:SF1">
    <property type="entry name" value="AMINE OXIDASE [FLAVIN-CONTAINING] B"/>
    <property type="match status" value="1"/>
</dbReference>
<name>A0A3E1BQQ5_RHILT</name>
<dbReference type="InterPro" id="IPR002937">
    <property type="entry name" value="Amino_oxidase"/>
</dbReference>
<sequence>MKACRVAVVGAGLAGLYAARALHASGIDVIVLEARDRLGGRILTADEAGMPAEDGFDLGPSWYWPQMQPPMETLIGELGLHCFAQNSEGDVIIERMSRERPQRYRPTMVEQQSMRLSGGTASAVRALARDIPADRIRRDATVTAMTLSDTGIELTVKSGQGNFEIFRVEQVVAALPPRLLEATVSFSPQQDPGTAARWRDTATWMAPHAKFFAVYDEPFWRTVGLSGTAQSMVGPLVEIHDATTASGKAALFGFPGVAADQRAALGEELLKQACLAQLSKLFGPAALKPRAVLLKDWAADPLTATAADRVGGGHPLPGNAQWVSGLWKDRLILAGSETSPSEPGYLAGAVIAAGLAVADILSKMDSR</sequence>
<protein>
    <submittedName>
        <fullName evidence="3">Amine oxidase</fullName>
    </submittedName>
</protein>
<dbReference type="SUPFAM" id="SSF51905">
    <property type="entry name" value="FAD/NAD(P)-binding domain"/>
    <property type="match status" value="1"/>
</dbReference>